<sequence>MLRLFALCLCCASPVLAQGTGISLGGLTQDTSAPVEVVANELQVNQTDGQATFIGDVLVTQGDMKLSADRILVDYATGGAQGRIEKLTANGSVTLITPEEAAESRAATYVIDTGEVVMTGDVLLTQGDTALAGEKLTINLETGTGQMSGRVRTVFQTKSGQ</sequence>
<dbReference type="NCBIfam" id="TIGR03002">
    <property type="entry name" value="outer_YhbN_LptA"/>
    <property type="match status" value="1"/>
</dbReference>
<keyword evidence="1" id="KW-0813">Transport</keyword>
<feature type="domain" description="Organic solvent tolerance-like N-terminal" evidence="5">
    <location>
        <begin position="36"/>
        <end position="143"/>
    </location>
</feature>
<dbReference type="GO" id="GO:0001530">
    <property type="term" value="F:lipopolysaccharide binding"/>
    <property type="evidence" value="ECO:0007669"/>
    <property type="project" value="InterPro"/>
</dbReference>
<evidence type="ECO:0000256" key="2">
    <source>
        <dbReference type="ARBA" id="ARBA00022729"/>
    </source>
</evidence>
<dbReference type="GO" id="GO:0015920">
    <property type="term" value="P:lipopolysaccharide transport"/>
    <property type="evidence" value="ECO:0007669"/>
    <property type="project" value="InterPro"/>
</dbReference>
<name>A0A547Q8I4_9RHOB</name>
<keyword evidence="2 4" id="KW-0732">Signal</keyword>
<dbReference type="OrthoDB" id="9811926at2"/>
<feature type="chain" id="PRO_5022181984" evidence="4">
    <location>
        <begin position="18"/>
        <end position="161"/>
    </location>
</feature>
<keyword evidence="7" id="KW-1185">Reference proteome</keyword>
<dbReference type="InterPro" id="IPR014340">
    <property type="entry name" value="LptA"/>
</dbReference>
<proteinExistence type="predicted"/>
<dbReference type="Pfam" id="PF03968">
    <property type="entry name" value="LptD_N"/>
    <property type="match status" value="1"/>
</dbReference>
<dbReference type="GO" id="GO:0030288">
    <property type="term" value="C:outer membrane-bounded periplasmic space"/>
    <property type="evidence" value="ECO:0007669"/>
    <property type="project" value="TreeGrafter"/>
</dbReference>
<gene>
    <name evidence="6" type="primary">lptA</name>
    <name evidence="6" type="ORF">FEV53_04230</name>
</gene>
<reference evidence="6 7" key="1">
    <citation type="submission" date="2019-06" db="EMBL/GenBank/DDBJ databases">
        <title>Paenimaribius caenipelagi gen. nov., sp. nov., isolated from a tidal flat.</title>
        <authorList>
            <person name="Yoon J.-H."/>
        </authorList>
    </citation>
    <scope>NUCLEOTIDE SEQUENCE [LARGE SCALE GENOMIC DNA]</scope>
    <source>
        <strain evidence="6 7">JBTF-M29</strain>
    </source>
</reference>
<dbReference type="GO" id="GO:0009279">
    <property type="term" value="C:cell outer membrane"/>
    <property type="evidence" value="ECO:0007669"/>
    <property type="project" value="TreeGrafter"/>
</dbReference>
<dbReference type="GO" id="GO:0017089">
    <property type="term" value="F:glycolipid transfer activity"/>
    <property type="evidence" value="ECO:0007669"/>
    <property type="project" value="TreeGrafter"/>
</dbReference>
<protein>
    <submittedName>
        <fullName evidence="6">Lipopolysaccharide transport periplasmic protein LptA</fullName>
    </submittedName>
</protein>
<evidence type="ECO:0000259" key="5">
    <source>
        <dbReference type="Pfam" id="PF03968"/>
    </source>
</evidence>
<dbReference type="Gene3D" id="2.60.450.10">
    <property type="entry name" value="Lipopolysaccharide (LPS) transport protein A like domain"/>
    <property type="match status" value="1"/>
</dbReference>
<evidence type="ECO:0000313" key="7">
    <source>
        <dbReference type="Proteomes" id="UP000318590"/>
    </source>
</evidence>
<evidence type="ECO:0000256" key="1">
    <source>
        <dbReference type="ARBA" id="ARBA00022448"/>
    </source>
</evidence>
<dbReference type="PANTHER" id="PTHR36504:SF1">
    <property type="entry name" value="LIPOPOLYSACCHARIDE EXPORT SYSTEM PROTEIN LPTA"/>
    <property type="match status" value="1"/>
</dbReference>
<dbReference type="Proteomes" id="UP000318590">
    <property type="component" value="Unassembled WGS sequence"/>
</dbReference>
<dbReference type="EMBL" id="VFSV01000005">
    <property type="protein sequence ID" value="TRD22695.1"/>
    <property type="molecule type" value="Genomic_DNA"/>
</dbReference>
<dbReference type="InterPro" id="IPR005653">
    <property type="entry name" value="OstA-like_N"/>
</dbReference>
<dbReference type="RefSeq" id="WP_142833639.1">
    <property type="nucleotide sequence ID" value="NZ_VFSV01000005.1"/>
</dbReference>
<comment type="caution">
    <text evidence="6">The sequence shown here is derived from an EMBL/GenBank/DDBJ whole genome shotgun (WGS) entry which is preliminary data.</text>
</comment>
<evidence type="ECO:0000256" key="4">
    <source>
        <dbReference type="SAM" id="SignalP"/>
    </source>
</evidence>
<evidence type="ECO:0000313" key="6">
    <source>
        <dbReference type="EMBL" id="TRD22695.1"/>
    </source>
</evidence>
<dbReference type="AlphaFoldDB" id="A0A547Q8I4"/>
<keyword evidence="3" id="KW-0574">Periplasm</keyword>
<organism evidence="6 7">
    <name type="scientific">Palleronia caenipelagi</name>
    <dbReference type="NCBI Taxonomy" id="2489174"/>
    <lineage>
        <taxon>Bacteria</taxon>
        <taxon>Pseudomonadati</taxon>
        <taxon>Pseudomonadota</taxon>
        <taxon>Alphaproteobacteria</taxon>
        <taxon>Rhodobacterales</taxon>
        <taxon>Roseobacteraceae</taxon>
        <taxon>Palleronia</taxon>
    </lineage>
</organism>
<evidence type="ECO:0000256" key="3">
    <source>
        <dbReference type="ARBA" id="ARBA00022764"/>
    </source>
</evidence>
<feature type="signal peptide" evidence="4">
    <location>
        <begin position="1"/>
        <end position="17"/>
    </location>
</feature>
<dbReference type="InterPro" id="IPR052037">
    <property type="entry name" value="LPS_export_LptA"/>
</dbReference>
<accession>A0A547Q8I4</accession>
<dbReference type="PANTHER" id="PTHR36504">
    <property type="entry name" value="LIPOPOLYSACCHARIDE EXPORT SYSTEM PROTEIN LPTA"/>
    <property type="match status" value="1"/>
</dbReference>